<evidence type="ECO:0000256" key="1">
    <source>
        <dbReference type="SAM" id="SignalP"/>
    </source>
</evidence>
<dbReference type="EMBL" id="VLPL01000001">
    <property type="protein sequence ID" value="TSJ47979.1"/>
    <property type="molecule type" value="Genomic_DNA"/>
</dbReference>
<evidence type="ECO:0000313" key="2">
    <source>
        <dbReference type="EMBL" id="TSJ47979.1"/>
    </source>
</evidence>
<name>A0A556N7H5_9FLAO</name>
<keyword evidence="3" id="KW-1185">Reference proteome</keyword>
<dbReference type="Gene3D" id="3.30.70.2970">
    <property type="entry name" value="Protein of unknown function (DUF541), domain 2"/>
    <property type="match status" value="1"/>
</dbReference>
<keyword evidence="1" id="KW-0732">Signal</keyword>
<gene>
    <name evidence="2" type="ORF">FO442_02275</name>
</gene>
<dbReference type="InterPro" id="IPR007497">
    <property type="entry name" value="SIMPL/DUF541"/>
</dbReference>
<sequence length="237" mass="25943">MKTLLLVMVLVSGTVFGQTEQQPSKSTITVNGTSKGSVIPDMTQLNIHISSLKMNMADATKALGDQTQTYLKILKQLGFNETDVKTTHFSASKNRIYRQNGPVDSGYVVSQNLTVKFAYDQGMLQKIVARFSEAKDPVDFSIGFYLSDALRDKTAAELQAKAVADARMKANNLVRAAGVKMTGVKAIVYGNDASAPVYYKDMRMFAPAEMAADGADLSFAPQEMELQETVTVVWFIE</sequence>
<comment type="caution">
    <text evidence="2">The sequence shown here is derived from an EMBL/GenBank/DDBJ whole genome shotgun (WGS) entry which is preliminary data.</text>
</comment>
<dbReference type="Pfam" id="PF04402">
    <property type="entry name" value="SIMPL"/>
    <property type="match status" value="1"/>
</dbReference>
<dbReference type="PANTHER" id="PTHR34387:SF2">
    <property type="entry name" value="SLR1258 PROTEIN"/>
    <property type="match status" value="1"/>
</dbReference>
<dbReference type="GO" id="GO:0006974">
    <property type="term" value="P:DNA damage response"/>
    <property type="evidence" value="ECO:0007669"/>
    <property type="project" value="TreeGrafter"/>
</dbReference>
<dbReference type="Proteomes" id="UP000316008">
    <property type="component" value="Unassembled WGS sequence"/>
</dbReference>
<accession>A0A556N7H5</accession>
<dbReference type="Gene3D" id="3.30.110.170">
    <property type="entry name" value="Protein of unknown function (DUF541), domain 1"/>
    <property type="match status" value="1"/>
</dbReference>
<proteinExistence type="predicted"/>
<feature type="signal peptide" evidence="1">
    <location>
        <begin position="1"/>
        <end position="17"/>
    </location>
</feature>
<dbReference type="AlphaFoldDB" id="A0A556N7H5"/>
<dbReference type="RefSeq" id="WP_144331514.1">
    <property type="nucleotide sequence ID" value="NZ_VLPL01000001.1"/>
</dbReference>
<feature type="chain" id="PRO_5021888802" evidence="1">
    <location>
        <begin position="18"/>
        <end position="237"/>
    </location>
</feature>
<dbReference type="InterPro" id="IPR052022">
    <property type="entry name" value="26kDa_periplasmic_antigen"/>
</dbReference>
<reference evidence="2 3" key="1">
    <citation type="submission" date="2019-07" db="EMBL/GenBank/DDBJ databases">
        <authorList>
            <person name="Huq M.A."/>
        </authorList>
    </citation>
    <scope>NUCLEOTIDE SEQUENCE [LARGE SCALE GENOMIC DNA]</scope>
    <source>
        <strain evidence="2 3">MAH-3</strain>
    </source>
</reference>
<dbReference type="OrthoDB" id="702249at2"/>
<dbReference type="PANTHER" id="PTHR34387">
    <property type="entry name" value="SLR1258 PROTEIN"/>
    <property type="match status" value="1"/>
</dbReference>
<protein>
    <submittedName>
        <fullName evidence="2">DUF541 domain-containing protein</fullName>
    </submittedName>
</protein>
<organism evidence="2 3">
    <name type="scientific">Fluviicola chungangensis</name>
    <dbReference type="NCBI Taxonomy" id="2597671"/>
    <lineage>
        <taxon>Bacteria</taxon>
        <taxon>Pseudomonadati</taxon>
        <taxon>Bacteroidota</taxon>
        <taxon>Flavobacteriia</taxon>
        <taxon>Flavobacteriales</taxon>
        <taxon>Crocinitomicaceae</taxon>
        <taxon>Fluviicola</taxon>
    </lineage>
</organism>
<evidence type="ECO:0000313" key="3">
    <source>
        <dbReference type="Proteomes" id="UP000316008"/>
    </source>
</evidence>